<protein>
    <submittedName>
        <fullName evidence="1">Transporter substrate-binding domain-containing protein</fullName>
    </submittedName>
</protein>
<dbReference type="Proteomes" id="UP001246372">
    <property type="component" value="Unassembled WGS sequence"/>
</dbReference>
<evidence type="ECO:0000313" key="1">
    <source>
        <dbReference type="EMBL" id="MDT8998255.1"/>
    </source>
</evidence>
<evidence type="ECO:0000313" key="2">
    <source>
        <dbReference type="Proteomes" id="UP001246372"/>
    </source>
</evidence>
<keyword evidence="2" id="KW-1185">Reference proteome</keyword>
<dbReference type="EMBL" id="JAVXZY010000001">
    <property type="protein sequence ID" value="MDT8998255.1"/>
    <property type="molecule type" value="Genomic_DNA"/>
</dbReference>
<sequence length="281" mass="30773">MLRLPRRVVAVRLLGMLGVLGGFWASALHAQPAACSRPIEVPLAPVGQSVVIAADAGFSGVYPELLKSLERRHGCQFLFSAVPRARLELMFETGKADVLIPASRTPRRDEFGEFVPLISARPTLISLKSDRPALLSLKDLSERRDLRVVLVRGFDYGDEYQALVRELARQGRVTWESDAVSVARSLAAGAADLTLMAPSILIGAITGDARVQQLAERLRIEPVEELPWSESGAYLSRSSLGDGDRARLRELLEQGAKSGAVWRGFQKYYPAGSLNDSIRPR</sequence>
<organism evidence="1 2">
    <name type="scientific">Roseateles aquae</name>
    <dbReference type="NCBI Taxonomy" id="3077235"/>
    <lineage>
        <taxon>Bacteria</taxon>
        <taxon>Pseudomonadati</taxon>
        <taxon>Pseudomonadota</taxon>
        <taxon>Betaproteobacteria</taxon>
        <taxon>Burkholderiales</taxon>
        <taxon>Sphaerotilaceae</taxon>
        <taxon>Roseateles</taxon>
    </lineage>
</organism>
<dbReference type="Gene3D" id="3.40.190.10">
    <property type="entry name" value="Periplasmic binding protein-like II"/>
    <property type="match status" value="2"/>
</dbReference>
<comment type="caution">
    <text evidence="1">The sequence shown here is derived from an EMBL/GenBank/DDBJ whole genome shotgun (WGS) entry which is preliminary data.</text>
</comment>
<proteinExistence type="predicted"/>
<reference evidence="1" key="1">
    <citation type="submission" date="2023-09" db="EMBL/GenBank/DDBJ databases">
        <title>Paucibacter sp. APW11 Genome sequencing and assembly.</title>
        <authorList>
            <person name="Kim I."/>
        </authorList>
    </citation>
    <scope>NUCLEOTIDE SEQUENCE</scope>
    <source>
        <strain evidence="1">APW11</strain>
    </source>
</reference>
<gene>
    <name evidence="1" type="ORF">RQP53_03080</name>
</gene>
<accession>A0ABU3P6R6</accession>
<dbReference type="SUPFAM" id="SSF53850">
    <property type="entry name" value="Periplasmic binding protein-like II"/>
    <property type="match status" value="1"/>
</dbReference>
<name>A0ABU3P6R6_9BURK</name>